<organism evidence="2 3">
    <name type="scientific">Synaphobranchus kaupii</name>
    <name type="common">Kaup's arrowtooth eel</name>
    <dbReference type="NCBI Taxonomy" id="118154"/>
    <lineage>
        <taxon>Eukaryota</taxon>
        <taxon>Metazoa</taxon>
        <taxon>Chordata</taxon>
        <taxon>Craniata</taxon>
        <taxon>Vertebrata</taxon>
        <taxon>Euteleostomi</taxon>
        <taxon>Actinopterygii</taxon>
        <taxon>Neopterygii</taxon>
        <taxon>Teleostei</taxon>
        <taxon>Anguilliformes</taxon>
        <taxon>Synaphobranchidae</taxon>
        <taxon>Synaphobranchus</taxon>
    </lineage>
</organism>
<feature type="region of interest" description="Disordered" evidence="1">
    <location>
        <begin position="30"/>
        <end position="65"/>
    </location>
</feature>
<comment type="caution">
    <text evidence="2">The sequence shown here is derived from an EMBL/GenBank/DDBJ whole genome shotgun (WGS) entry which is preliminary data.</text>
</comment>
<dbReference type="Proteomes" id="UP001152622">
    <property type="component" value="Chromosome 20"/>
</dbReference>
<reference evidence="2" key="1">
    <citation type="journal article" date="2023" name="Science">
        <title>Genome structures resolve the early diversification of teleost fishes.</title>
        <authorList>
            <person name="Parey E."/>
            <person name="Louis A."/>
            <person name="Montfort J."/>
            <person name="Bouchez O."/>
            <person name="Roques C."/>
            <person name="Iampietro C."/>
            <person name="Lluch J."/>
            <person name="Castinel A."/>
            <person name="Donnadieu C."/>
            <person name="Desvignes T."/>
            <person name="Floi Bucao C."/>
            <person name="Jouanno E."/>
            <person name="Wen M."/>
            <person name="Mejri S."/>
            <person name="Dirks R."/>
            <person name="Jansen H."/>
            <person name="Henkel C."/>
            <person name="Chen W.J."/>
            <person name="Zahm M."/>
            <person name="Cabau C."/>
            <person name="Klopp C."/>
            <person name="Thompson A.W."/>
            <person name="Robinson-Rechavi M."/>
            <person name="Braasch I."/>
            <person name="Lecointre G."/>
            <person name="Bobe J."/>
            <person name="Postlethwait J.H."/>
            <person name="Berthelot C."/>
            <person name="Roest Crollius H."/>
            <person name="Guiguen Y."/>
        </authorList>
    </citation>
    <scope>NUCLEOTIDE SEQUENCE</scope>
    <source>
        <strain evidence="2">WJC10195</strain>
    </source>
</reference>
<gene>
    <name evidence="2" type="ORF">SKAU_G00393370</name>
</gene>
<protein>
    <submittedName>
        <fullName evidence="2">Uncharacterized protein</fullName>
    </submittedName>
</protein>
<evidence type="ECO:0000313" key="3">
    <source>
        <dbReference type="Proteomes" id="UP001152622"/>
    </source>
</evidence>
<evidence type="ECO:0000313" key="2">
    <source>
        <dbReference type="EMBL" id="KAJ8335994.1"/>
    </source>
</evidence>
<dbReference type="AlphaFoldDB" id="A0A9Q1EBZ5"/>
<name>A0A9Q1EBZ5_SYNKA</name>
<feature type="compositionally biased region" description="Basic and acidic residues" evidence="1">
    <location>
        <begin position="43"/>
        <end position="54"/>
    </location>
</feature>
<dbReference type="EMBL" id="JAINUF010000020">
    <property type="protein sequence ID" value="KAJ8335994.1"/>
    <property type="molecule type" value="Genomic_DNA"/>
</dbReference>
<sequence>MQLSCSVFPLEDYTSWSGDQRNTVAVVNHRAASSRGTGPNVVRIRDSSSPDRLRSRPILSRASERGRMFSEGHVRNPRLQSIASPLPLVGRVAGLAAHARSSSVGDAASHH</sequence>
<accession>A0A9Q1EBZ5</accession>
<keyword evidence="3" id="KW-1185">Reference proteome</keyword>
<evidence type="ECO:0000256" key="1">
    <source>
        <dbReference type="SAM" id="MobiDB-lite"/>
    </source>
</evidence>
<proteinExistence type="predicted"/>